<dbReference type="HOGENOM" id="CLU_3403194_0_0_7"/>
<gene>
    <name evidence="2" type="ordered locus">DVU_1053</name>
</gene>
<dbReference type="STRING" id="882.DVU_1053"/>
<feature type="region of interest" description="Disordered" evidence="1">
    <location>
        <begin position="1"/>
        <end position="30"/>
    </location>
</feature>
<evidence type="ECO:0000256" key="1">
    <source>
        <dbReference type="SAM" id="MobiDB-lite"/>
    </source>
</evidence>
<dbReference type="Proteomes" id="UP000002194">
    <property type="component" value="Chromosome"/>
</dbReference>
<accession>Q72D76</accession>
<sequence length="30" mass="3761">MRPEARRDRRIAEKHGMNRKRWKARRQCPA</sequence>
<protein>
    <submittedName>
        <fullName evidence="2">Uncharacterized protein</fullName>
    </submittedName>
</protein>
<dbReference type="KEGG" id="dvu:DVU_1053"/>
<keyword evidence="3" id="KW-1185">Reference proteome</keyword>
<organism evidence="2 3">
    <name type="scientific">Nitratidesulfovibrio vulgaris (strain ATCC 29579 / DSM 644 / CCUG 34227 / NCIMB 8303 / VKM B-1760 / Hildenborough)</name>
    <name type="common">Desulfovibrio vulgaris</name>
    <dbReference type="NCBI Taxonomy" id="882"/>
    <lineage>
        <taxon>Bacteria</taxon>
        <taxon>Pseudomonadati</taxon>
        <taxon>Thermodesulfobacteriota</taxon>
        <taxon>Desulfovibrionia</taxon>
        <taxon>Desulfovibrionales</taxon>
        <taxon>Desulfovibrionaceae</taxon>
        <taxon>Nitratidesulfovibrio</taxon>
    </lineage>
</organism>
<dbReference type="EMBL" id="AE017285">
    <property type="protein sequence ID" value="AAS95533.1"/>
    <property type="molecule type" value="Genomic_DNA"/>
</dbReference>
<feature type="compositionally biased region" description="Basic residues" evidence="1">
    <location>
        <begin position="17"/>
        <end position="30"/>
    </location>
</feature>
<dbReference type="EnsemblBacteria" id="AAS95533">
    <property type="protein sequence ID" value="AAS95533"/>
    <property type="gene ID" value="DVU_1053"/>
</dbReference>
<proteinExistence type="predicted"/>
<evidence type="ECO:0000313" key="3">
    <source>
        <dbReference type="Proteomes" id="UP000002194"/>
    </source>
</evidence>
<reference evidence="2 3" key="1">
    <citation type="journal article" date="2004" name="Nat. Biotechnol.">
        <title>The genome sequence of the anaerobic, sulfate-reducing bacterium Desulfovibrio vulgaris Hildenborough.</title>
        <authorList>
            <person name="Heidelberg J.F."/>
            <person name="Seshadri R."/>
            <person name="Haveman S.A."/>
            <person name="Hemme C.L."/>
            <person name="Paulsen I.T."/>
            <person name="Kolonay J.F."/>
            <person name="Eisen J.A."/>
            <person name="Ward N."/>
            <person name="Methe B."/>
            <person name="Brinkac L.M."/>
            <person name="Daugherty S.C."/>
            <person name="Deboy R.T."/>
            <person name="Dodson R.J."/>
            <person name="Durkin A.S."/>
            <person name="Madupu R."/>
            <person name="Nelson W.C."/>
            <person name="Sullivan S.A."/>
            <person name="Fouts D."/>
            <person name="Haft D.H."/>
            <person name="Selengut J."/>
            <person name="Peterson J.D."/>
            <person name="Davidsen T.M."/>
            <person name="Zafar N."/>
            <person name="Zhou L."/>
            <person name="Radune D."/>
            <person name="Dimitrov G."/>
            <person name="Hance M."/>
            <person name="Tran K."/>
            <person name="Khouri H."/>
            <person name="Gill J."/>
            <person name="Utterback T.R."/>
            <person name="Feldblyum T.V."/>
            <person name="Wall J.D."/>
            <person name="Voordouw G."/>
            <person name="Fraser C.M."/>
        </authorList>
    </citation>
    <scope>NUCLEOTIDE SEQUENCE [LARGE SCALE GENOMIC DNA]</scope>
    <source>
        <strain evidence="3">ATCC 29579 / DSM 644 / NCIMB 8303 / VKM B-1760 / Hildenborough</strain>
    </source>
</reference>
<dbReference type="AlphaFoldDB" id="Q72D76"/>
<dbReference type="PaxDb" id="882-DVU_1053"/>
<evidence type="ECO:0000313" key="2">
    <source>
        <dbReference type="EMBL" id="AAS95533.1"/>
    </source>
</evidence>
<name>Q72D76_NITV2</name>
<feature type="compositionally biased region" description="Basic and acidic residues" evidence="1">
    <location>
        <begin position="1"/>
        <end position="16"/>
    </location>
</feature>